<evidence type="ECO:0000313" key="1">
    <source>
        <dbReference type="EMBL" id="KKN49430.1"/>
    </source>
</evidence>
<dbReference type="AlphaFoldDB" id="A0A0F9QYQ8"/>
<organism evidence="1">
    <name type="scientific">marine sediment metagenome</name>
    <dbReference type="NCBI Taxonomy" id="412755"/>
    <lineage>
        <taxon>unclassified sequences</taxon>
        <taxon>metagenomes</taxon>
        <taxon>ecological metagenomes</taxon>
    </lineage>
</organism>
<accession>A0A0F9QYQ8</accession>
<reference evidence="1" key="1">
    <citation type="journal article" date="2015" name="Nature">
        <title>Complex archaea that bridge the gap between prokaryotes and eukaryotes.</title>
        <authorList>
            <person name="Spang A."/>
            <person name="Saw J.H."/>
            <person name="Jorgensen S.L."/>
            <person name="Zaremba-Niedzwiedzka K."/>
            <person name="Martijn J."/>
            <person name="Lind A.E."/>
            <person name="van Eijk R."/>
            <person name="Schleper C."/>
            <person name="Guy L."/>
            <person name="Ettema T.J."/>
        </authorList>
    </citation>
    <scope>NUCLEOTIDE SEQUENCE</scope>
</reference>
<feature type="non-terminal residue" evidence="1">
    <location>
        <position position="1"/>
    </location>
</feature>
<protein>
    <submittedName>
        <fullName evidence="1">Uncharacterized protein</fullName>
    </submittedName>
</protein>
<gene>
    <name evidence="1" type="ORF">LCGC14_0642670</name>
</gene>
<dbReference type="EMBL" id="LAZR01001168">
    <property type="protein sequence ID" value="KKN49430.1"/>
    <property type="molecule type" value="Genomic_DNA"/>
</dbReference>
<comment type="caution">
    <text evidence="1">The sequence shown here is derived from an EMBL/GenBank/DDBJ whole genome shotgun (WGS) entry which is preliminary data.</text>
</comment>
<name>A0A0F9QYQ8_9ZZZZ</name>
<proteinExistence type="predicted"/>
<sequence length="32" mass="3454">VSAFVTKPYIQSDDAKGLLTTATELMDKSPLL</sequence>